<dbReference type="KEGG" id="pbf:CFX0092_B0508"/>
<proteinExistence type="predicted"/>
<sequence length="79" mass="8600">MNLLLHNESKHALRQPAGPTQPRVTPGLWHGDEMPTLPDSLFEELGYAGALEAADDEKAVDDDTFAGLFSLFMAPALSY</sequence>
<dbReference type="EMBL" id="LN890656">
    <property type="protein sequence ID" value="CUS06042.1"/>
    <property type="molecule type" value="Genomic_DNA"/>
</dbReference>
<dbReference type="AlphaFoldDB" id="A0A160T7R6"/>
<evidence type="ECO:0000313" key="2">
    <source>
        <dbReference type="EMBL" id="CUS06042.1"/>
    </source>
</evidence>
<organism evidence="2 3">
    <name type="scientific">Candidatus Promineifilum breve</name>
    <dbReference type="NCBI Taxonomy" id="1806508"/>
    <lineage>
        <taxon>Bacteria</taxon>
        <taxon>Bacillati</taxon>
        <taxon>Chloroflexota</taxon>
        <taxon>Ardenticatenia</taxon>
        <taxon>Candidatus Promineifilales</taxon>
        <taxon>Candidatus Promineifilaceae</taxon>
        <taxon>Candidatus Promineifilum</taxon>
    </lineage>
</organism>
<protein>
    <submittedName>
        <fullName evidence="2">Uncharacterized protein</fullName>
    </submittedName>
</protein>
<name>A0A160T7R6_9CHLR</name>
<reference evidence="2" key="1">
    <citation type="submission" date="2016-01" db="EMBL/GenBank/DDBJ databases">
        <authorList>
            <person name="Mcilroy J.S."/>
            <person name="Karst M S."/>
            <person name="Albertsen M."/>
        </authorList>
    </citation>
    <scope>NUCLEOTIDE SEQUENCE</scope>
    <source>
        <strain evidence="2">Cfx-K</strain>
    </source>
</reference>
<accession>A0A160T7R6</accession>
<dbReference type="RefSeq" id="WP_095045373.1">
    <property type="nucleotide sequence ID" value="NZ_LN890656.1"/>
</dbReference>
<feature type="region of interest" description="Disordered" evidence="1">
    <location>
        <begin position="1"/>
        <end position="24"/>
    </location>
</feature>
<gene>
    <name evidence="2" type="ORF">CFX0092_B0508</name>
</gene>
<evidence type="ECO:0000256" key="1">
    <source>
        <dbReference type="SAM" id="MobiDB-lite"/>
    </source>
</evidence>
<keyword evidence="3" id="KW-1185">Reference proteome</keyword>
<evidence type="ECO:0000313" key="3">
    <source>
        <dbReference type="Proteomes" id="UP000215027"/>
    </source>
</evidence>
<dbReference type="Proteomes" id="UP000215027">
    <property type="component" value="Chromosome II"/>
</dbReference>